<dbReference type="InterPro" id="IPR036361">
    <property type="entry name" value="SAP_dom_sf"/>
</dbReference>
<dbReference type="Gene3D" id="1.10.720.30">
    <property type="entry name" value="SAP domain"/>
    <property type="match status" value="1"/>
</dbReference>
<dbReference type="EMBL" id="QOIP01000004">
    <property type="protein sequence ID" value="RLU23736.1"/>
    <property type="molecule type" value="Genomic_DNA"/>
</dbReference>
<dbReference type="PROSITE" id="PS50800">
    <property type="entry name" value="SAP"/>
    <property type="match status" value="1"/>
</dbReference>
<dbReference type="Proteomes" id="UP000279307">
    <property type="component" value="Chromosome 4"/>
</dbReference>
<dbReference type="SUPFAM" id="SSF57756">
    <property type="entry name" value="Retrovirus zinc finger-like domains"/>
    <property type="match status" value="1"/>
</dbReference>
<feature type="compositionally biased region" description="Basic and acidic residues" evidence="2">
    <location>
        <begin position="257"/>
        <end position="276"/>
    </location>
</feature>
<dbReference type="InterPro" id="IPR036875">
    <property type="entry name" value="Znf_CCHC_sf"/>
</dbReference>
<feature type="region of interest" description="Disordered" evidence="2">
    <location>
        <begin position="242"/>
        <end position="276"/>
    </location>
</feature>
<evidence type="ECO:0008006" key="7">
    <source>
        <dbReference type="Google" id="ProtNLM"/>
    </source>
</evidence>
<dbReference type="OrthoDB" id="7693469at2759"/>
<evidence type="ECO:0000313" key="5">
    <source>
        <dbReference type="EMBL" id="RLU23736.1"/>
    </source>
</evidence>
<feature type="domain" description="SAP" evidence="4">
    <location>
        <begin position="13"/>
        <end position="47"/>
    </location>
</feature>
<keyword evidence="1" id="KW-0862">Zinc</keyword>
<reference evidence="5 6" key="1">
    <citation type="journal article" date="2018" name="Genome Res.">
        <title>The genomic architecture and molecular evolution of ant odorant receptors.</title>
        <authorList>
            <person name="McKenzie S.K."/>
            <person name="Kronauer D.J.C."/>
        </authorList>
    </citation>
    <scope>NUCLEOTIDE SEQUENCE [LARGE SCALE GENOMIC DNA]</scope>
    <source>
        <strain evidence="5">Clonal line C1</strain>
    </source>
</reference>
<dbReference type="InterPro" id="IPR003034">
    <property type="entry name" value="SAP_dom"/>
</dbReference>
<gene>
    <name evidence="5" type="ORF">DMN91_003942</name>
</gene>
<dbReference type="GO" id="GO:0008270">
    <property type="term" value="F:zinc ion binding"/>
    <property type="evidence" value="ECO:0007669"/>
    <property type="project" value="UniProtKB-KW"/>
</dbReference>
<protein>
    <recommendedName>
        <fullName evidence="7">Gag-Pol polyprotein</fullName>
    </recommendedName>
</protein>
<evidence type="ECO:0000313" key="6">
    <source>
        <dbReference type="Proteomes" id="UP000279307"/>
    </source>
</evidence>
<dbReference type="SMART" id="SM00343">
    <property type="entry name" value="ZnF_C2HC"/>
    <property type="match status" value="2"/>
</dbReference>
<dbReference type="AlphaFoldDB" id="A0A3L8DTV3"/>
<feature type="domain" description="CCHC-type" evidence="3">
    <location>
        <begin position="306"/>
        <end position="322"/>
    </location>
</feature>
<dbReference type="SUPFAM" id="SSF68906">
    <property type="entry name" value="SAP domain"/>
    <property type="match status" value="1"/>
</dbReference>
<dbReference type="InterPro" id="IPR005162">
    <property type="entry name" value="Retrotrans_gag_dom"/>
</dbReference>
<evidence type="ECO:0000259" key="3">
    <source>
        <dbReference type="PROSITE" id="PS50158"/>
    </source>
</evidence>
<dbReference type="SMART" id="SM00513">
    <property type="entry name" value="SAP"/>
    <property type="match status" value="1"/>
</dbReference>
<dbReference type="Gene3D" id="4.10.60.10">
    <property type="entry name" value="Zinc finger, CCHC-type"/>
    <property type="match status" value="1"/>
</dbReference>
<feature type="compositionally biased region" description="Polar residues" evidence="2">
    <location>
        <begin position="245"/>
        <end position="256"/>
    </location>
</feature>
<comment type="caution">
    <text evidence="5">The sequence shown here is derived from an EMBL/GenBank/DDBJ whole genome shotgun (WGS) entry which is preliminary data.</text>
</comment>
<accession>A0A3L8DTV3</accession>
<dbReference type="GO" id="GO:0003676">
    <property type="term" value="F:nucleic acid binding"/>
    <property type="evidence" value="ECO:0007669"/>
    <property type="project" value="InterPro"/>
</dbReference>
<dbReference type="Pfam" id="PF00098">
    <property type="entry name" value="zf-CCHC"/>
    <property type="match status" value="2"/>
</dbReference>
<evidence type="ECO:0000256" key="2">
    <source>
        <dbReference type="SAM" id="MobiDB-lite"/>
    </source>
</evidence>
<dbReference type="PROSITE" id="PS50158">
    <property type="entry name" value="ZF_CCHC"/>
    <property type="match status" value="2"/>
</dbReference>
<dbReference type="Pfam" id="PF02037">
    <property type="entry name" value="SAP"/>
    <property type="match status" value="1"/>
</dbReference>
<feature type="domain" description="CCHC-type" evidence="3">
    <location>
        <begin position="284"/>
        <end position="300"/>
    </location>
</feature>
<sequence>MTDSQASGGQLDVNVLTVDELKEELRKLELPLSGSKAVLRERLRSSKRSCKTKPRSDDPDDEDDSESEDDEEVEERELPKRSQPLPFRDVEDSIQTFSGDGKQNVRRWIEDFEETSKVCLWSEAQKIIYAKKLLRGSAKLFVSYEKCAKSWKQMKRALIGEFSKTVNSRSIHKELAQTKKQNSESYMEYVYRMMEIASHADVELEATIQYVIDGIHDDPVNKTILYGAASVKELRKKLSQYEAMKSSQKVNQSKTGKTWEKREKDSKEKESKGKEASRVQSNLRCFNCGQRNHVSADCPQKEKGSKCFQCKEFGHIAAQCPKRITESTSVGQQVNKCGVAVKSDQKIYKAVKISSQHMVALLDTGSDLHLIRAERYIKLGAPPLTGAKIVCLGLVPDMMMNHDMLLGSDLLKDANIRLIENNAIISRREDKLVVPCETDDVPEVFCINAHEIFDDGVQRQLDTDEIELRPAIEKLIETYKPHAVKELQPTVDHAQSCAIYRQMCGHQS</sequence>
<feature type="region of interest" description="Disordered" evidence="2">
    <location>
        <begin position="43"/>
        <end position="98"/>
    </location>
</feature>
<keyword evidence="1" id="KW-0863">Zinc-finger</keyword>
<evidence type="ECO:0000256" key="1">
    <source>
        <dbReference type="PROSITE-ProRule" id="PRU00047"/>
    </source>
</evidence>
<dbReference type="PANTHER" id="PTHR33223">
    <property type="entry name" value="CCHC-TYPE DOMAIN-CONTAINING PROTEIN"/>
    <property type="match status" value="1"/>
</dbReference>
<proteinExistence type="predicted"/>
<dbReference type="SUPFAM" id="SSF50630">
    <property type="entry name" value="Acid proteases"/>
    <property type="match status" value="1"/>
</dbReference>
<dbReference type="InterPro" id="IPR001878">
    <property type="entry name" value="Znf_CCHC"/>
</dbReference>
<dbReference type="PANTHER" id="PTHR33223:SF6">
    <property type="entry name" value="CCHC-TYPE DOMAIN-CONTAINING PROTEIN"/>
    <property type="match status" value="1"/>
</dbReference>
<keyword evidence="1" id="KW-0479">Metal-binding</keyword>
<evidence type="ECO:0000259" key="4">
    <source>
        <dbReference type="PROSITE" id="PS50800"/>
    </source>
</evidence>
<name>A0A3L8DTV3_OOCBI</name>
<dbReference type="Pfam" id="PF03732">
    <property type="entry name" value="Retrotrans_gag"/>
    <property type="match status" value="1"/>
</dbReference>
<dbReference type="InterPro" id="IPR021109">
    <property type="entry name" value="Peptidase_aspartic_dom_sf"/>
</dbReference>
<organism evidence="5 6">
    <name type="scientific">Ooceraea biroi</name>
    <name type="common">Clonal raider ant</name>
    <name type="synonym">Cerapachys biroi</name>
    <dbReference type="NCBI Taxonomy" id="2015173"/>
    <lineage>
        <taxon>Eukaryota</taxon>
        <taxon>Metazoa</taxon>
        <taxon>Ecdysozoa</taxon>
        <taxon>Arthropoda</taxon>
        <taxon>Hexapoda</taxon>
        <taxon>Insecta</taxon>
        <taxon>Pterygota</taxon>
        <taxon>Neoptera</taxon>
        <taxon>Endopterygota</taxon>
        <taxon>Hymenoptera</taxon>
        <taxon>Apocrita</taxon>
        <taxon>Aculeata</taxon>
        <taxon>Formicoidea</taxon>
        <taxon>Formicidae</taxon>
        <taxon>Dorylinae</taxon>
        <taxon>Ooceraea</taxon>
    </lineage>
</organism>
<feature type="compositionally biased region" description="Acidic residues" evidence="2">
    <location>
        <begin position="58"/>
        <end position="75"/>
    </location>
</feature>